<reference evidence="1" key="1">
    <citation type="submission" date="2021-06" db="EMBL/GenBank/DDBJ databases">
        <authorList>
            <person name="Kallberg Y."/>
            <person name="Tangrot J."/>
            <person name="Rosling A."/>
        </authorList>
    </citation>
    <scope>NUCLEOTIDE SEQUENCE</scope>
    <source>
        <strain evidence="1">CL356</strain>
    </source>
</reference>
<name>A0ACA9M3S8_9GLOM</name>
<gene>
    <name evidence="1" type="ORF">ACOLOM_LOCUS5460</name>
</gene>
<sequence>MAAPFEVLVERLHLERIYPALILAHHKTELLIEVCGAEFADTPVCCTQAQVEALRDNVQQVEPLISSCPACRNNFRTFFCDFTCSPFQSSFVNVTSTQTTSSQQTAIKSVDFFAGETFSSGFYDSCKDVKYGPVGYAMSVIGGGAKDYHGFLKFMGDEKPLGSPFQINFPSEAPEGFIPLDTRPRNCADTDLGSKCACVDCPSVCPALPYQPTPDERAKSCQIGSVTCLTLILLIAYGLAAASFLLGFTIQKLLRRKKDRSYERVALSGDTGSSLNNQGAVSQPLHSTGANQPDTRRNTLVGASSLALYFDGEESAAPSDVARHHLGRGASLLDPIETVQPRQYRLNTILRRAFYHIGLTCATHPWLTFAIIFTLFGGLNYGWKYFQIETDPVRLWVAPTSESRIQKDFFDEHFGPFYRPQQVFITAPSGTASLVDPVTNSSALSGDLQPVLSWERLNWWDNVEKEIADLTTGDGITLEDVCFKPAGPDGECVIQSVLAWFGGLERWEKDTWEEQLLLCADSPGEVECLPPFGQPLNPPLVLGGVEDEDYLQAKSLVVTYVLANSLDPEEVARIESWERLLREYLSNLSNSAPQDAGAQVFFSTGVSLEEELNKSTNMDVRIIVLSYLMMFFYVSLTLGNNSSISDDGSVVGSLYTWIVNFPRLFKKNNVTSSPTAADGRNRATWLPRLPRHIFIGSKFFLGLFGIALVILSVAASVGFFSLLHVRVTLIIAEVIPFLVLAVGVDN</sequence>
<accession>A0ACA9M3S8</accession>
<evidence type="ECO:0000313" key="2">
    <source>
        <dbReference type="Proteomes" id="UP000789525"/>
    </source>
</evidence>
<evidence type="ECO:0000313" key="1">
    <source>
        <dbReference type="EMBL" id="CAG8567305.1"/>
    </source>
</evidence>
<dbReference type="Proteomes" id="UP000789525">
    <property type="component" value="Unassembled WGS sequence"/>
</dbReference>
<dbReference type="EMBL" id="CAJVPT010010114">
    <property type="protein sequence ID" value="CAG8567305.1"/>
    <property type="molecule type" value="Genomic_DNA"/>
</dbReference>
<organism evidence="1 2">
    <name type="scientific">Acaulospora colombiana</name>
    <dbReference type="NCBI Taxonomy" id="27376"/>
    <lineage>
        <taxon>Eukaryota</taxon>
        <taxon>Fungi</taxon>
        <taxon>Fungi incertae sedis</taxon>
        <taxon>Mucoromycota</taxon>
        <taxon>Glomeromycotina</taxon>
        <taxon>Glomeromycetes</taxon>
        <taxon>Diversisporales</taxon>
        <taxon>Acaulosporaceae</taxon>
        <taxon>Acaulospora</taxon>
    </lineage>
</organism>
<comment type="caution">
    <text evidence="1">The sequence shown here is derived from an EMBL/GenBank/DDBJ whole genome shotgun (WGS) entry which is preliminary data.</text>
</comment>
<keyword evidence="2" id="KW-1185">Reference proteome</keyword>
<feature type="non-terminal residue" evidence="1">
    <location>
        <position position="746"/>
    </location>
</feature>
<proteinExistence type="predicted"/>
<protein>
    <submittedName>
        <fullName evidence="1">3051_t:CDS:1</fullName>
    </submittedName>
</protein>